<evidence type="ECO:0000259" key="1">
    <source>
        <dbReference type="Pfam" id="PF11965"/>
    </source>
</evidence>
<reference evidence="2 3" key="1">
    <citation type="journal article" date="2013" name="Nat. Genet.">
        <title>The high-quality draft genome of peach (Prunus persica) identifies unique patterns of genetic diversity, domestication and genome evolution.</title>
        <authorList>
            <consortium name="International Peach Genome Initiative"/>
            <person name="Verde I."/>
            <person name="Abbott A.G."/>
            <person name="Scalabrin S."/>
            <person name="Jung S."/>
            <person name="Shu S."/>
            <person name="Marroni F."/>
            <person name="Zhebentyayeva T."/>
            <person name="Dettori M.T."/>
            <person name="Grimwood J."/>
            <person name="Cattonaro F."/>
            <person name="Zuccolo A."/>
            <person name="Rossini L."/>
            <person name="Jenkins J."/>
            <person name="Vendramin E."/>
            <person name="Meisel L.A."/>
            <person name="Decroocq V."/>
            <person name="Sosinski B."/>
            <person name="Prochnik S."/>
            <person name="Mitros T."/>
            <person name="Policriti A."/>
            <person name="Cipriani G."/>
            <person name="Dondini L."/>
            <person name="Ficklin S."/>
            <person name="Goodstein D.M."/>
            <person name="Xuan P."/>
            <person name="Del Fabbro C."/>
            <person name="Aramini V."/>
            <person name="Copetti D."/>
            <person name="Gonzalez S."/>
            <person name="Horner D.S."/>
            <person name="Falchi R."/>
            <person name="Lucas S."/>
            <person name="Mica E."/>
            <person name="Maldonado J."/>
            <person name="Lazzari B."/>
            <person name="Bielenberg D."/>
            <person name="Pirona R."/>
            <person name="Miculan M."/>
            <person name="Barakat A."/>
            <person name="Testolin R."/>
            <person name="Stella A."/>
            <person name="Tartarini S."/>
            <person name="Tonutti P."/>
            <person name="Arus P."/>
            <person name="Orellana A."/>
            <person name="Wells C."/>
            <person name="Main D."/>
            <person name="Vizzotto G."/>
            <person name="Silva H."/>
            <person name="Salamini F."/>
            <person name="Schmutz J."/>
            <person name="Morgante M."/>
            <person name="Rokhsar D.S."/>
        </authorList>
    </citation>
    <scope>NUCLEOTIDE SEQUENCE [LARGE SCALE GENOMIC DNA]</scope>
    <source>
        <strain evidence="3">cv. Nemared</strain>
    </source>
</reference>
<accession>M5VRQ7</accession>
<protein>
    <recommendedName>
        <fullName evidence="1">Magnesium chelatase subunit H N-terminal domain-containing protein</fullName>
    </recommendedName>
</protein>
<proteinExistence type="predicted"/>
<name>M5VRQ7_PRUPE</name>
<feature type="domain" description="Magnesium chelatase subunit H N-terminal" evidence="1">
    <location>
        <begin position="22"/>
        <end position="64"/>
    </location>
</feature>
<dbReference type="InterPro" id="IPR022571">
    <property type="entry name" value="Mg_chelatase_H_N"/>
</dbReference>
<dbReference type="AlphaFoldDB" id="M5VRQ7"/>
<organism evidence="2 3">
    <name type="scientific">Prunus persica</name>
    <name type="common">Peach</name>
    <name type="synonym">Amygdalus persica</name>
    <dbReference type="NCBI Taxonomy" id="3760"/>
    <lineage>
        <taxon>Eukaryota</taxon>
        <taxon>Viridiplantae</taxon>
        <taxon>Streptophyta</taxon>
        <taxon>Embryophyta</taxon>
        <taxon>Tracheophyta</taxon>
        <taxon>Spermatophyta</taxon>
        <taxon>Magnoliopsida</taxon>
        <taxon>eudicotyledons</taxon>
        <taxon>Gunneridae</taxon>
        <taxon>Pentapetalae</taxon>
        <taxon>rosids</taxon>
        <taxon>fabids</taxon>
        <taxon>Rosales</taxon>
        <taxon>Rosaceae</taxon>
        <taxon>Amygdaloideae</taxon>
        <taxon>Amygdaleae</taxon>
        <taxon>Prunus</taxon>
    </lineage>
</organism>
<evidence type="ECO:0000313" key="3">
    <source>
        <dbReference type="Proteomes" id="UP000006882"/>
    </source>
</evidence>
<gene>
    <name evidence="2" type="ORF">PRUPE_7G024600</name>
</gene>
<dbReference type="Pfam" id="PF11965">
    <property type="entry name" value="DUF3479"/>
    <property type="match status" value="1"/>
</dbReference>
<sequence length="71" mass="8101">MLCSPWASSNTKTSLRLIKVEYGEYDLENANIFIGSSIFVEEHAIKVWDAVEKETNRLDAVFFLFALVDSK</sequence>
<dbReference type="Gramene" id="ONH94639">
    <property type="protein sequence ID" value="ONH94639"/>
    <property type="gene ID" value="PRUPE_7G024600"/>
</dbReference>
<dbReference type="EMBL" id="CM007657">
    <property type="protein sequence ID" value="ONH94639.1"/>
    <property type="molecule type" value="Genomic_DNA"/>
</dbReference>
<dbReference type="GO" id="GO:0016851">
    <property type="term" value="F:magnesium chelatase activity"/>
    <property type="evidence" value="ECO:0007669"/>
    <property type="project" value="InterPro"/>
</dbReference>
<dbReference type="STRING" id="3760.M5VRQ7"/>
<evidence type="ECO:0000313" key="2">
    <source>
        <dbReference type="EMBL" id="ONH94639.1"/>
    </source>
</evidence>
<dbReference type="Proteomes" id="UP000006882">
    <property type="component" value="Chromosome G7"/>
</dbReference>
<dbReference type="HOGENOM" id="CLU_2744806_0_0_1"/>
<keyword evidence="3" id="KW-1185">Reference proteome</keyword>